<dbReference type="InterPro" id="IPR017932">
    <property type="entry name" value="GATase_2_dom"/>
</dbReference>
<evidence type="ECO:0000256" key="5">
    <source>
        <dbReference type="ARBA" id="ARBA00022840"/>
    </source>
</evidence>
<dbReference type="GO" id="GO:0005829">
    <property type="term" value="C:cytosol"/>
    <property type="evidence" value="ECO:0007669"/>
    <property type="project" value="TreeGrafter"/>
</dbReference>
<keyword evidence="8" id="KW-0061">Asparagine biosynthesis</keyword>
<feature type="binding site" evidence="9">
    <location>
        <position position="102"/>
    </location>
    <ligand>
        <name>L-glutamine</name>
        <dbReference type="ChEBI" id="CHEBI:58359"/>
    </ligand>
</feature>
<dbReference type="Gene3D" id="3.60.20.10">
    <property type="entry name" value="Glutamine Phosphoribosylpyrophosphate, subunit 1, domain 1"/>
    <property type="match status" value="1"/>
</dbReference>
<evidence type="ECO:0000256" key="6">
    <source>
        <dbReference type="ARBA" id="ARBA00022962"/>
    </source>
</evidence>
<evidence type="ECO:0000256" key="1">
    <source>
        <dbReference type="ARBA" id="ARBA00005187"/>
    </source>
</evidence>
<dbReference type="RefSeq" id="WP_059175981.1">
    <property type="nucleotide sequence ID" value="NZ_BCNO01000001.1"/>
</dbReference>
<dbReference type="InterPro" id="IPR033738">
    <property type="entry name" value="AsnB_N"/>
</dbReference>
<accession>A0A0U9HN93</accession>
<feature type="active site" description="For GATase activity" evidence="8">
    <location>
        <position position="2"/>
    </location>
</feature>
<keyword evidence="4 9" id="KW-0547">Nucleotide-binding</keyword>
<dbReference type="Pfam" id="PF00733">
    <property type="entry name" value="Asn_synthase"/>
    <property type="match status" value="1"/>
</dbReference>
<keyword evidence="8" id="KW-0028">Amino-acid biosynthesis</keyword>
<dbReference type="NCBIfam" id="TIGR01536">
    <property type="entry name" value="asn_synth_AEB"/>
    <property type="match status" value="1"/>
</dbReference>
<evidence type="ECO:0000313" key="12">
    <source>
        <dbReference type="EMBL" id="GAQ94536.1"/>
    </source>
</evidence>
<comment type="similarity">
    <text evidence="2">Belongs to the asparagine synthetase family.</text>
</comment>
<dbReference type="Proteomes" id="UP000054976">
    <property type="component" value="Unassembled WGS sequence"/>
</dbReference>
<dbReference type="OrthoDB" id="9763290at2"/>
<keyword evidence="6 8" id="KW-0315">Glutamine amidotransferase</keyword>
<dbReference type="InterPro" id="IPR051786">
    <property type="entry name" value="ASN_synthetase/amidase"/>
</dbReference>
<dbReference type="PIRSF" id="PIRSF001589">
    <property type="entry name" value="Asn_synthetase_glu-h"/>
    <property type="match status" value="1"/>
</dbReference>
<dbReference type="PROSITE" id="PS51278">
    <property type="entry name" value="GATASE_TYPE_2"/>
    <property type="match status" value="1"/>
</dbReference>
<dbReference type="InterPro" id="IPR006426">
    <property type="entry name" value="Asn_synth_AEB"/>
</dbReference>
<dbReference type="InterPro" id="IPR014729">
    <property type="entry name" value="Rossmann-like_a/b/a_fold"/>
</dbReference>
<comment type="caution">
    <text evidence="12">The sequence shown here is derived from an EMBL/GenBank/DDBJ whole genome shotgun (WGS) entry which is preliminary data.</text>
</comment>
<dbReference type="InterPro" id="IPR001962">
    <property type="entry name" value="Asn_synthase"/>
</dbReference>
<feature type="binding site" evidence="9">
    <location>
        <position position="299"/>
    </location>
    <ligand>
        <name>ATP</name>
        <dbReference type="ChEBI" id="CHEBI:30616"/>
    </ligand>
</feature>
<dbReference type="InterPro" id="IPR029055">
    <property type="entry name" value="Ntn_hydrolases_N"/>
</dbReference>
<evidence type="ECO:0000256" key="4">
    <source>
        <dbReference type="ARBA" id="ARBA00022741"/>
    </source>
</evidence>
<name>A0A0U9HN93_9BACT</name>
<evidence type="ECO:0000256" key="10">
    <source>
        <dbReference type="PIRSR" id="PIRSR001589-3"/>
    </source>
</evidence>
<proteinExistence type="inferred from homology"/>
<dbReference type="AlphaFoldDB" id="A0A0U9HN93"/>
<dbReference type="Gene3D" id="3.40.50.620">
    <property type="entry name" value="HUPs"/>
    <property type="match status" value="1"/>
</dbReference>
<dbReference type="EC" id="6.3.5.4" evidence="3"/>
<keyword evidence="5 9" id="KW-0067">ATP-binding</keyword>
<feature type="site" description="Important for beta-aspartyl-AMP intermediate formation" evidence="10">
    <location>
        <position position="374"/>
    </location>
</feature>
<evidence type="ECO:0000256" key="7">
    <source>
        <dbReference type="ARBA" id="ARBA00048741"/>
    </source>
</evidence>
<dbReference type="SUPFAM" id="SSF52402">
    <property type="entry name" value="Adenine nucleotide alpha hydrolases-like"/>
    <property type="match status" value="1"/>
</dbReference>
<feature type="domain" description="Glutamine amidotransferase type-2" evidence="11">
    <location>
        <begin position="2"/>
        <end position="215"/>
    </location>
</feature>
<dbReference type="CDD" id="cd01991">
    <property type="entry name" value="Asn_synthase_B_C"/>
    <property type="match status" value="1"/>
</dbReference>
<evidence type="ECO:0000259" key="11">
    <source>
        <dbReference type="PROSITE" id="PS51278"/>
    </source>
</evidence>
<evidence type="ECO:0000256" key="3">
    <source>
        <dbReference type="ARBA" id="ARBA00012737"/>
    </source>
</evidence>
<dbReference type="GO" id="GO:0006529">
    <property type="term" value="P:asparagine biosynthetic process"/>
    <property type="evidence" value="ECO:0007669"/>
    <property type="project" value="UniProtKB-KW"/>
</dbReference>
<dbReference type="STRING" id="86166.TAGGR_1720"/>
<dbReference type="SUPFAM" id="SSF56235">
    <property type="entry name" value="N-terminal nucleophile aminohydrolases (Ntn hydrolases)"/>
    <property type="match status" value="1"/>
</dbReference>
<evidence type="ECO:0000313" key="13">
    <source>
        <dbReference type="Proteomes" id="UP000054976"/>
    </source>
</evidence>
<comment type="pathway">
    <text evidence="1">Amino-acid biosynthesis; L-asparagine biosynthesis; L-asparagine from L-aspartate (L-Gln route): step 1/1.</text>
</comment>
<dbReference type="PANTHER" id="PTHR43284:SF1">
    <property type="entry name" value="ASPARAGINE SYNTHETASE"/>
    <property type="match status" value="1"/>
</dbReference>
<reference evidence="13" key="1">
    <citation type="submission" date="2016-01" db="EMBL/GenBank/DDBJ databases">
        <title>Draft genome sequence of Thermodesulfovibrio aggregans strain TGE-P1.</title>
        <authorList>
            <person name="Sekiguchi Y."/>
            <person name="Ohashi A."/>
            <person name="Matsuura N."/>
            <person name="Tourlousse M.D."/>
        </authorList>
    </citation>
    <scope>NUCLEOTIDE SEQUENCE [LARGE SCALE GENOMIC DNA]</scope>
    <source>
        <strain evidence="13">TGE-P1</strain>
    </source>
</reference>
<sequence>MCRIVGFWDFNFNWQYNLEEVALSMRDSLSHGGPDYAGLYLEPKNGLALTHRRLSIIDLSPSGHQPMEFENLVIIYNGEVYNFREIREYLEKKGYRFFSNSDTEVILKAFHRWGVNSVHRFRGMFAFAIWDKTQEKIYLCRDRAGVKPLYWYFRDGLFIFASELKAFHKHPRFKKEINELALALYLQYGYIPGHYCIFKDAFKLEPGHFLVLDQNRNIEKIKYWDVKDYFLKGLEEKDRWIKKSEDDLTVELETLLTESFKLRLVSDVPVGMFLSGGVDSSTVCALLSKEGIKLKTFTIGFYEENYNEAEYAKKVSKFLGTDHTELYCTPKEAFDIIPKLPDIYDEPFGDSSSIPTYLVSQLAKNHVKVSLSADGGDEQFCGYTRYWIVGDKIKRYTSLPFLSLIGNFLNLINPDVAFKIYTLFRPILPKWTNFRDKYIKLRNVLKEAKDFKAQYDISNKIFLTDDLKQLLGNIVHIPSNTEFINNIDLNAMEYMMLYDLKTYLPDDILVKVDRATMSVALEGREPFLDHKILEWTSMLPVEFKYKNSTSKYILRKILYKYVTKELIDRPKQGFGVPIYEWFKADLKELYKEYLTPGKIKKEGLFDEKEVEILLNDYLNNRGVNHNKLWLLFIFQLWKEKWL</sequence>
<evidence type="ECO:0000256" key="9">
    <source>
        <dbReference type="PIRSR" id="PIRSR001589-2"/>
    </source>
</evidence>
<keyword evidence="13" id="KW-1185">Reference proteome</keyword>
<evidence type="ECO:0000256" key="8">
    <source>
        <dbReference type="PIRSR" id="PIRSR001589-1"/>
    </source>
</evidence>
<comment type="catalytic activity">
    <reaction evidence="7">
        <text>L-aspartate + L-glutamine + ATP + H2O = L-asparagine + L-glutamate + AMP + diphosphate + H(+)</text>
        <dbReference type="Rhea" id="RHEA:12228"/>
        <dbReference type="ChEBI" id="CHEBI:15377"/>
        <dbReference type="ChEBI" id="CHEBI:15378"/>
        <dbReference type="ChEBI" id="CHEBI:29985"/>
        <dbReference type="ChEBI" id="CHEBI:29991"/>
        <dbReference type="ChEBI" id="CHEBI:30616"/>
        <dbReference type="ChEBI" id="CHEBI:33019"/>
        <dbReference type="ChEBI" id="CHEBI:58048"/>
        <dbReference type="ChEBI" id="CHEBI:58359"/>
        <dbReference type="ChEBI" id="CHEBI:456215"/>
        <dbReference type="EC" id="6.3.5.4"/>
    </reaction>
</comment>
<dbReference type="CDD" id="cd00712">
    <property type="entry name" value="AsnB"/>
    <property type="match status" value="1"/>
</dbReference>
<organism evidence="12 13">
    <name type="scientific">Thermodesulfovibrio aggregans</name>
    <dbReference type="NCBI Taxonomy" id="86166"/>
    <lineage>
        <taxon>Bacteria</taxon>
        <taxon>Pseudomonadati</taxon>
        <taxon>Nitrospirota</taxon>
        <taxon>Thermodesulfovibrionia</taxon>
        <taxon>Thermodesulfovibrionales</taxon>
        <taxon>Thermodesulfovibrionaceae</taxon>
        <taxon>Thermodesulfovibrio</taxon>
    </lineage>
</organism>
<dbReference type="GO" id="GO:0005524">
    <property type="term" value="F:ATP binding"/>
    <property type="evidence" value="ECO:0007669"/>
    <property type="project" value="UniProtKB-KW"/>
</dbReference>
<dbReference type="PANTHER" id="PTHR43284">
    <property type="entry name" value="ASPARAGINE SYNTHETASE (GLUTAMINE-HYDROLYZING)"/>
    <property type="match status" value="1"/>
</dbReference>
<dbReference type="EMBL" id="BCNO01000001">
    <property type="protein sequence ID" value="GAQ94536.1"/>
    <property type="molecule type" value="Genomic_DNA"/>
</dbReference>
<evidence type="ECO:0000256" key="2">
    <source>
        <dbReference type="ARBA" id="ARBA00005752"/>
    </source>
</evidence>
<dbReference type="Pfam" id="PF13537">
    <property type="entry name" value="GATase_7"/>
    <property type="match status" value="1"/>
</dbReference>
<protein>
    <recommendedName>
        <fullName evidence="3">asparagine synthase (glutamine-hydrolyzing)</fullName>
        <ecNumber evidence="3">6.3.5.4</ecNumber>
    </recommendedName>
</protein>
<gene>
    <name evidence="12" type="ORF">TAGGR_1720</name>
</gene>
<dbReference type="GO" id="GO:0004066">
    <property type="term" value="F:asparagine synthase (glutamine-hydrolyzing) activity"/>
    <property type="evidence" value="ECO:0007669"/>
    <property type="project" value="UniProtKB-EC"/>
</dbReference>